<evidence type="ECO:0000256" key="2">
    <source>
        <dbReference type="PROSITE-ProRule" id="PRU00335"/>
    </source>
</evidence>
<dbReference type="PROSITE" id="PS50977">
    <property type="entry name" value="HTH_TETR_2"/>
    <property type="match status" value="1"/>
</dbReference>
<proteinExistence type="predicted"/>
<dbReference type="InterPro" id="IPR041490">
    <property type="entry name" value="KstR2_TetR_C"/>
</dbReference>
<dbReference type="GO" id="GO:0003700">
    <property type="term" value="F:DNA-binding transcription factor activity"/>
    <property type="evidence" value="ECO:0007669"/>
    <property type="project" value="TreeGrafter"/>
</dbReference>
<name>M2Z137_9NOCA</name>
<evidence type="ECO:0000256" key="1">
    <source>
        <dbReference type="ARBA" id="ARBA00023125"/>
    </source>
</evidence>
<dbReference type="InterPro" id="IPR050109">
    <property type="entry name" value="HTH-type_TetR-like_transc_reg"/>
</dbReference>
<dbReference type="InterPro" id="IPR009057">
    <property type="entry name" value="Homeodomain-like_sf"/>
</dbReference>
<dbReference type="Pfam" id="PF00440">
    <property type="entry name" value="TetR_N"/>
    <property type="match status" value="1"/>
</dbReference>
<sequence>MERNGSVKTDFLLVPTRASTLHLMNTRSGTALVGVRDRILDAALDEFFAAGFHGATMRTIANRAGCSAANVYNHFENKSELLVEILRAASDEQFTATRTALRKAGPDPAEQWRTAVVAHALFTARNPRECLVANTELRYLGEVDRKRVVGSRDAQEQLFVDIAEKGVELGIFEVPHVHQAVTAVLTMCAGIPLWFRPDGPLSATEVAGDYGRYALNLLGYRPS</sequence>
<protein>
    <submittedName>
        <fullName evidence="4">TetR family transcriptional regulator</fullName>
    </submittedName>
</protein>
<dbReference type="Pfam" id="PF17932">
    <property type="entry name" value="TetR_C_24"/>
    <property type="match status" value="1"/>
</dbReference>
<dbReference type="GO" id="GO:0000976">
    <property type="term" value="F:transcription cis-regulatory region binding"/>
    <property type="evidence" value="ECO:0007669"/>
    <property type="project" value="TreeGrafter"/>
</dbReference>
<dbReference type="SUPFAM" id="SSF48498">
    <property type="entry name" value="Tetracyclin repressor-like, C-terminal domain"/>
    <property type="match status" value="1"/>
</dbReference>
<evidence type="ECO:0000259" key="3">
    <source>
        <dbReference type="PROSITE" id="PS50977"/>
    </source>
</evidence>
<dbReference type="PRINTS" id="PR00455">
    <property type="entry name" value="HTHTETR"/>
</dbReference>
<accession>M2Z137</accession>
<feature type="domain" description="HTH tetR-type" evidence="3">
    <location>
        <begin position="33"/>
        <end position="93"/>
    </location>
</feature>
<organism evidence="4 5">
    <name type="scientific">Rhodococcus ruber BKS 20-38</name>
    <dbReference type="NCBI Taxonomy" id="1278076"/>
    <lineage>
        <taxon>Bacteria</taxon>
        <taxon>Bacillati</taxon>
        <taxon>Actinomycetota</taxon>
        <taxon>Actinomycetes</taxon>
        <taxon>Mycobacteriales</taxon>
        <taxon>Nocardiaceae</taxon>
        <taxon>Rhodococcus</taxon>
    </lineage>
</organism>
<evidence type="ECO:0000313" key="4">
    <source>
        <dbReference type="EMBL" id="EME54319.1"/>
    </source>
</evidence>
<dbReference type="InterPro" id="IPR036271">
    <property type="entry name" value="Tet_transcr_reg_TetR-rel_C_sf"/>
</dbReference>
<dbReference type="PATRIC" id="fig|1278076.4.peg.4829"/>
<dbReference type="SUPFAM" id="SSF46689">
    <property type="entry name" value="Homeodomain-like"/>
    <property type="match status" value="1"/>
</dbReference>
<reference evidence="4 5" key="1">
    <citation type="journal article" date="2013" name="Genome Announc.">
        <title>Draft Genome Sequence of Rhodococcus ruber Strain BKS 20-38.</title>
        <authorList>
            <person name="Bala M."/>
            <person name="Kumar S."/>
            <person name="Raghava G.P."/>
            <person name="Mayilraj S."/>
        </authorList>
    </citation>
    <scope>NUCLEOTIDE SEQUENCE [LARGE SCALE GENOMIC DNA]</scope>
    <source>
        <strain evidence="4 5">BKS 20-38</strain>
    </source>
</reference>
<dbReference type="AlphaFoldDB" id="M2Z137"/>
<dbReference type="PANTHER" id="PTHR30055">
    <property type="entry name" value="HTH-TYPE TRANSCRIPTIONAL REGULATOR RUTR"/>
    <property type="match status" value="1"/>
</dbReference>
<keyword evidence="5" id="KW-1185">Reference proteome</keyword>
<dbReference type="InterPro" id="IPR001647">
    <property type="entry name" value="HTH_TetR"/>
</dbReference>
<keyword evidence="1 2" id="KW-0238">DNA-binding</keyword>
<dbReference type="EMBL" id="AOEX01000090">
    <property type="protein sequence ID" value="EME54319.1"/>
    <property type="molecule type" value="Genomic_DNA"/>
</dbReference>
<dbReference type="PANTHER" id="PTHR30055:SF237">
    <property type="entry name" value="TRANSCRIPTIONAL REPRESSOR MCE3R"/>
    <property type="match status" value="1"/>
</dbReference>
<evidence type="ECO:0000313" key="5">
    <source>
        <dbReference type="Proteomes" id="UP000011731"/>
    </source>
</evidence>
<comment type="caution">
    <text evidence="4">The sequence shown here is derived from an EMBL/GenBank/DDBJ whole genome shotgun (WGS) entry which is preliminary data.</text>
</comment>
<feature type="DNA-binding region" description="H-T-H motif" evidence="2">
    <location>
        <begin position="56"/>
        <end position="75"/>
    </location>
</feature>
<dbReference type="Proteomes" id="UP000011731">
    <property type="component" value="Unassembled WGS sequence"/>
</dbReference>
<dbReference type="Gene3D" id="1.10.357.10">
    <property type="entry name" value="Tetracycline Repressor, domain 2"/>
    <property type="match status" value="1"/>
</dbReference>
<gene>
    <name evidence="4" type="ORF">G352_23551</name>
</gene>